<keyword evidence="1" id="KW-0472">Membrane</keyword>
<proteinExistence type="predicted"/>
<protein>
    <submittedName>
        <fullName evidence="2">CDP-archaeol synthase</fullName>
    </submittedName>
</protein>
<evidence type="ECO:0000256" key="1">
    <source>
        <dbReference type="SAM" id="Phobius"/>
    </source>
</evidence>
<dbReference type="EMBL" id="DSRT01000069">
    <property type="protein sequence ID" value="HGW29548.1"/>
    <property type="molecule type" value="Genomic_DNA"/>
</dbReference>
<reference evidence="2" key="1">
    <citation type="journal article" date="2020" name="mSystems">
        <title>Genome- and Community-Level Interaction Insights into Carbon Utilization and Element Cycling Functions of Hydrothermarchaeota in Hydrothermal Sediment.</title>
        <authorList>
            <person name="Zhou Z."/>
            <person name="Liu Y."/>
            <person name="Xu W."/>
            <person name="Pan J."/>
            <person name="Luo Z.H."/>
            <person name="Li M."/>
        </authorList>
    </citation>
    <scope>NUCLEOTIDE SEQUENCE [LARGE SCALE GENOMIC DNA]</scope>
    <source>
        <strain evidence="2">SpSt-417</strain>
    </source>
</reference>
<feature type="transmembrane region" description="Helical" evidence="1">
    <location>
        <begin position="20"/>
        <end position="40"/>
    </location>
</feature>
<sequence>MALNYLSFNAVSVPGFLDSALIGILLPLGSLLGDTLKSFFKRQFDIPPGRFWVPFDQIDWLLGGIACTYPLIKLDMMFIVGVVTTGCFLHVIVKKIGFMLHLQEEKI</sequence>
<dbReference type="PANTHER" id="PTHR39650:SF1">
    <property type="entry name" value="CDP-ARCHAEOL SYNTHASE"/>
    <property type="match status" value="1"/>
</dbReference>
<comment type="caution">
    <text evidence="2">The sequence shown here is derived from an EMBL/GenBank/DDBJ whole genome shotgun (WGS) entry which is preliminary data.</text>
</comment>
<keyword evidence="1" id="KW-1133">Transmembrane helix</keyword>
<name>A0A7C4TKA9_UNCKA</name>
<keyword evidence="1" id="KW-0812">Transmembrane</keyword>
<dbReference type="Pfam" id="PF01864">
    <property type="entry name" value="CarS-like"/>
    <property type="match status" value="1"/>
</dbReference>
<organism evidence="2">
    <name type="scientific">candidate division WWE3 bacterium</name>
    <dbReference type="NCBI Taxonomy" id="2053526"/>
    <lineage>
        <taxon>Bacteria</taxon>
        <taxon>Katanobacteria</taxon>
    </lineage>
</organism>
<dbReference type="InterPro" id="IPR032690">
    <property type="entry name" value="CarS"/>
</dbReference>
<feature type="transmembrane region" description="Helical" evidence="1">
    <location>
        <begin position="78"/>
        <end position="97"/>
    </location>
</feature>
<dbReference type="PANTHER" id="PTHR39650">
    <property type="entry name" value="CDP-ARCHAEOL SYNTHASE"/>
    <property type="match status" value="1"/>
</dbReference>
<dbReference type="AlphaFoldDB" id="A0A7C4TKA9"/>
<accession>A0A7C4TKA9</accession>
<evidence type="ECO:0000313" key="2">
    <source>
        <dbReference type="EMBL" id="HGW29548.1"/>
    </source>
</evidence>
<gene>
    <name evidence="2" type="ORF">ENR63_01330</name>
</gene>